<accession>A0A5C4LKA3</accession>
<proteinExistence type="predicted"/>
<dbReference type="EMBL" id="VDDA01000002">
    <property type="protein sequence ID" value="TNC14927.1"/>
    <property type="molecule type" value="Genomic_DNA"/>
</dbReference>
<dbReference type="Proteomes" id="UP000305267">
    <property type="component" value="Unassembled WGS sequence"/>
</dbReference>
<organism evidence="2 3">
    <name type="scientific">Methylobacterium terricola</name>
    <dbReference type="NCBI Taxonomy" id="2583531"/>
    <lineage>
        <taxon>Bacteria</taxon>
        <taxon>Pseudomonadati</taxon>
        <taxon>Pseudomonadota</taxon>
        <taxon>Alphaproteobacteria</taxon>
        <taxon>Hyphomicrobiales</taxon>
        <taxon>Methylobacteriaceae</taxon>
        <taxon>Methylobacterium</taxon>
    </lineage>
</organism>
<dbReference type="InterPro" id="IPR041599">
    <property type="entry name" value="Gp138_N"/>
</dbReference>
<dbReference type="RefSeq" id="WP_139034468.1">
    <property type="nucleotide sequence ID" value="NZ_VDDA01000002.1"/>
</dbReference>
<sequence length="211" mass="22788">MAGYQGTSTRRDTQEYLAAIPETERADINTTAVGIVQSYDAKTQTAVVQPKLTMQIDGETIRAPELQSVPVAHPRAGGLIMHKPLKKGDEVNLHFAQRSLDDAVQDGSDQSANRGRMHSLSDALAVPAAHSKAKQLANLPADRAHLGSEDGKSGLQMKEDGSFDLVRNGDTVFRILEDLTKAFRDHLQPGAHDKIADANAILTRIGKMKAS</sequence>
<feature type="domain" description="Phage protein Gp138 N-terminal" evidence="1">
    <location>
        <begin position="34"/>
        <end position="127"/>
    </location>
</feature>
<gene>
    <name evidence="2" type="ORF">FF100_04955</name>
</gene>
<evidence type="ECO:0000259" key="1">
    <source>
        <dbReference type="Pfam" id="PF18352"/>
    </source>
</evidence>
<reference evidence="2 3" key="1">
    <citation type="submission" date="2019-06" db="EMBL/GenBank/DDBJ databases">
        <title>Genome of Methylobacterium sp. 17Sr1-39.</title>
        <authorList>
            <person name="Seo T."/>
        </authorList>
    </citation>
    <scope>NUCLEOTIDE SEQUENCE [LARGE SCALE GENOMIC DNA]</scope>
    <source>
        <strain evidence="2 3">17Sr1-39</strain>
    </source>
</reference>
<comment type="caution">
    <text evidence="2">The sequence shown here is derived from an EMBL/GenBank/DDBJ whole genome shotgun (WGS) entry which is preliminary data.</text>
</comment>
<dbReference type="InterPro" id="IPR037026">
    <property type="entry name" value="Vgr_OB-fold_dom_sf"/>
</dbReference>
<dbReference type="OrthoDB" id="1903830at2"/>
<evidence type="ECO:0000313" key="2">
    <source>
        <dbReference type="EMBL" id="TNC14927.1"/>
    </source>
</evidence>
<evidence type="ECO:0000313" key="3">
    <source>
        <dbReference type="Proteomes" id="UP000305267"/>
    </source>
</evidence>
<dbReference type="AlphaFoldDB" id="A0A5C4LKA3"/>
<name>A0A5C4LKA3_9HYPH</name>
<dbReference type="Pfam" id="PF18352">
    <property type="entry name" value="Gp138_N"/>
    <property type="match status" value="1"/>
</dbReference>
<keyword evidence="3" id="KW-1185">Reference proteome</keyword>
<dbReference type="Gene3D" id="2.40.50.230">
    <property type="entry name" value="Gp5 N-terminal domain"/>
    <property type="match status" value="1"/>
</dbReference>
<protein>
    <recommendedName>
        <fullName evidence="1">Phage protein Gp138 N-terminal domain-containing protein</fullName>
    </recommendedName>
</protein>